<proteinExistence type="predicted"/>
<dbReference type="GO" id="GO:0005886">
    <property type="term" value="C:plasma membrane"/>
    <property type="evidence" value="ECO:0007669"/>
    <property type="project" value="TreeGrafter"/>
</dbReference>
<protein>
    <recommendedName>
        <fullName evidence="4">Acriflavin resistance protein</fullName>
    </recommendedName>
</protein>
<sequence length="1061" mass="116778">MDNINNQDNKNSSHNPFTEQAIAKTKNNIFGFFITRTRLVILMLIAIIFGGILALTHIPRESDPEVKIPIAIVTTVYPGASPADIENLITDEIENKLENLEDVKLITSTSKTGVSSIVIEFDASANLDDSIKALKDKVNEVTGLPDEAEDPMVTPIRANDSPIITFSLAGDLSDAQLKQLGEIIQDDLEKIPGISEVPLAGTRQREFLVTVDKTSLNRLQISLGSVVAAISMANVDMPLGNLTIDSVDYNLRAVAKFTSLEDLKKVVITNKTGTSILLSDIAKVEDHFADKQTVSRISIAGQPVVNTVSLQVFKKTGGNILNIVDSAKERIVEMQKEKIIPTNVAVEISNDFSFFIREDLNNLGRSGIQATILIFILLFLALSIKEAVISLAAIPLTFLITFFFLNALGYTLNSLSLFTLVLSLGLLVDSFIIILEGIFHNMRRGYNSLEASLIAVSHYHKPLISGILTTVAAFVPMLLVSGILGEYLKVLPITITITLLSALFVSLIIVPALSKVFLKHRQINKQLKHSYLERFLTDRLRAWYKIKVFNFLANRKAKIKFAIIILVVFLTSLGLLIGNVIPVKLFPEVNLEFGFINVEMPIGTDLEKTEAVVTEIENYLYNRSDVKSFVTTIGQSSSFGFDRSSTNEHLANLSINFTDIDKREKKSYEIGEEIRKDLSYIQEGKITIESISSGPPTGAPIEARISGHDLVVLDKLNNQVINYLSETEGVINVSSNQNASPADLTFTLNREALAQAGLSVGEVSGFLRTAIFGVTATEISINNEDINAVVQLDQNTIGSIEEIKNLSIINNLGQDVKLSRLADFSLEASLATLRHRDFQRTVTINADVKPDFTANDIVNEITKKIAKDNITPKGYTISFGGEVEDIQQSFSELWNAMIIAVLLILTILVLQFNSFKTPLVIFITLPLMLIGVVVGMLLINLPFSFAVFLGLISLTGIVVNDAIVLIDKTRRNIKEKKMLPRDAVVDAGDSRLQPILLTSITTIIGVVPLALADEFWLGLSISVIFGLSFATILQLFVIPMVFLQLEGKNILKERQNNQDLH</sequence>
<gene>
    <name evidence="2" type="ORF">COV55_04425</name>
</gene>
<dbReference type="GO" id="GO:0042910">
    <property type="term" value="F:xenobiotic transmembrane transporter activity"/>
    <property type="evidence" value="ECO:0007669"/>
    <property type="project" value="TreeGrafter"/>
</dbReference>
<dbReference type="SUPFAM" id="SSF82714">
    <property type="entry name" value="Multidrug efflux transporter AcrB TolC docking domain, DN and DC subdomains"/>
    <property type="match status" value="2"/>
</dbReference>
<feature type="transmembrane region" description="Helical" evidence="1">
    <location>
        <begin position="1018"/>
        <end position="1045"/>
    </location>
</feature>
<keyword evidence="1" id="KW-1133">Transmembrane helix</keyword>
<accession>A0A2H0NBK9</accession>
<keyword evidence="1" id="KW-0472">Membrane</keyword>
<dbReference type="PRINTS" id="PR00702">
    <property type="entry name" value="ACRIFLAVINRP"/>
</dbReference>
<feature type="transmembrane region" description="Helical" evidence="1">
    <location>
        <begin position="919"/>
        <end position="939"/>
    </location>
</feature>
<organism evidence="2 3">
    <name type="scientific">Candidatus Komeilibacteria bacterium CG11_big_fil_rev_8_21_14_0_20_36_20</name>
    <dbReference type="NCBI Taxonomy" id="1974477"/>
    <lineage>
        <taxon>Bacteria</taxon>
        <taxon>Candidatus Komeiliibacteriota</taxon>
    </lineage>
</organism>
<dbReference type="InterPro" id="IPR001036">
    <property type="entry name" value="Acrflvin-R"/>
</dbReference>
<feature type="transmembrane region" description="Helical" evidence="1">
    <location>
        <begin position="945"/>
        <end position="966"/>
    </location>
</feature>
<dbReference type="Proteomes" id="UP000230564">
    <property type="component" value="Unassembled WGS sequence"/>
</dbReference>
<dbReference type="InterPro" id="IPR027463">
    <property type="entry name" value="AcrB_DN_DC_subdom"/>
</dbReference>
<evidence type="ECO:0000313" key="2">
    <source>
        <dbReference type="EMBL" id="PIR06254.1"/>
    </source>
</evidence>
<dbReference type="SUPFAM" id="SSF82693">
    <property type="entry name" value="Multidrug efflux transporter AcrB pore domain, PN1, PN2, PC1 and PC2 subdomains"/>
    <property type="match status" value="3"/>
</dbReference>
<evidence type="ECO:0000313" key="3">
    <source>
        <dbReference type="Proteomes" id="UP000230564"/>
    </source>
</evidence>
<reference evidence="2 3" key="1">
    <citation type="submission" date="2017-09" db="EMBL/GenBank/DDBJ databases">
        <title>Depth-based differentiation of microbial function through sediment-hosted aquifers and enrichment of novel symbionts in the deep terrestrial subsurface.</title>
        <authorList>
            <person name="Probst A.J."/>
            <person name="Ladd B."/>
            <person name="Jarett J.K."/>
            <person name="Geller-Mcgrath D.E."/>
            <person name="Sieber C.M."/>
            <person name="Emerson J.B."/>
            <person name="Anantharaman K."/>
            <person name="Thomas B.C."/>
            <person name="Malmstrom R."/>
            <person name="Stieglmeier M."/>
            <person name="Klingl A."/>
            <person name="Woyke T."/>
            <person name="Ryan C.M."/>
            <person name="Banfield J.F."/>
        </authorList>
    </citation>
    <scope>NUCLEOTIDE SEQUENCE [LARGE SCALE GENOMIC DNA]</scope>
    <source>
        <strain evidence="2">CG11_big_fil_rev_8_21_14_0_20_36_20</strain>
    </source>
</reference>
<feature type="transmembrane region" description="Helical" evidence="1">
    <location>
        <begin position="463"/>
        <end position="484"/>
    </location>
</feature>
<dbReference type="Gene3D" id="1.20.1640.10">
    <property type="entry name" value="Multidrug efflux transporter AcrB transmembrane domain"/>
    <property type="match status" value="2"/>
</dbReference>
<dbReference type="EMBL" id="PCWQ01000015">
    <property type="protein sequence ID" value="PIR06254.1"/>
    <property type="molecule type" value="Genomic_DNA"/>
</dbReference>
<feature type="transmembrane region" description="Helical" evidence="1">
    <location>
        <begin position="366"/>
        <end position="384"/>
    </location>
</feature>
<dbReference type="Gene3D" id="3.30.70.1440">
    <property type="entry name" value="Multidrug efflux transporter AcrB pore domain"/>
    <property type="match status" value="1"/>
</dbReference>
<dbReference type="PANTHER" id="PTHR32063">
    <property type="match status" value="1"/>
</dbReference>
<dbReference type="AlphaFoldDB" id="A0A2H0NBK9"/>
<feature type="transmembrane region" description="Helical" evidence="1">
    <location>
        <begin position="561"/>
        <end position="581"/>
    </location>
</feature>
<evidence type="ECO:0000256" key="1">
    <source>
        <dbReference type="SAM" id="Phobius"/>
    </source>
</evidence>
<keyword evidence="1" id="KW-0812">Transmembrane</keyword>
<evidence type="ECO:0008006" key="4">
    <source>
        <dbReference type="Google" id="ProtNLM"/>
    </source>
</evidence>
<dbReference type="Gene3D" id="3.30.2090.10">
    <property type="entry name" value="Multidrug efflux transporter AcrB TolC docking domain, DN and DC subdomains"/>
    <property type="match status" value="2"/>
</dbReference>
<dbReference type="Gene3D" id="3.30.70.1320">
    <property type="entry name" value="Multidrug efflux transporter AcrB pore domain like"/>
    <property type="match status" value="1"/>
</dbReference>
<dbReference type="PANTHER" id="PTHR32063:SF24">
    <property type="entry name" value="CATION EFFLUX SYSTEM (ACRB_ACRD_ACRF FAMILY)"/>
    <property type="match status" value="1"/>
</dbReference>
<feature type="transmembrane region" description="Helical" evidence="1">
    <location>
        <begin position="418"/>
        <end position="442"/>
    </location>
</feature>
<feature type="transmembrane region" description="Helical" evidence="1">
    <location>
        <begin position="39"/>
        <end position="58"/>
    </location>
</feature>
<feature type="transmembrane region" description="Helical" evidence="1">
    <location>
        <begin position="893"/>
        <end position="912"/>
    </location>
</feature>
<comment type="caution">
    <text evidence="2">The sequence shown here is derived from an EMBL/GenBank/DDBJ whole genome shotgun (WGS) entry which is preliminary data.</text>
</comment>
<feature type="transmembrane region" description="Helical" evidence="1">
    <location>
        <begin position="995"/>
        <end position="1012"/>
    </location>
</feature>
<dbReference type="Pfam" id="PF00873">
    <property type="entry name" value="ACR_tran"/>
    <property type="match status" value="1"/>
</dbReference>
<name>A0A2H0NBK9_9BACT</name>
<feature type="transmembrane region" description="Helical" evidence="1">
    <location>
        <begin position="391"/>
        <end position="412"/>
    </location>
</feature>
<feature type="transmembrane region" description="Helical" evidence="1">
    <location>
        <begin position="490"/>
        <end position="518"/>
    </location>
</feature>
<dbReference type="Gene3D" id="3.30.70.1430">
    <property type="entry name" value="Multidrug efflux transporter AcrB pore domain"/>
    <property type="match status" value="2"/>
</dbReference>
<dbReference type="SUPFAM" id="SSF82866">
    <property type="entry name" value="Multidrug efflux transporter AcrB transmembrane domain"/>
    <property type="match status" value="2"/>
</dbReference>